<dbReference type="HOGENOM" id="CLU_3234430_0_0_7"/>
<keyword evidence="2" id="KW-1185">Reference proteome</keyword>
<proteinExistence type="predicted"/>
<dbReference type="AlphaFoldDB" id="Q7VF88"/>
<evidence type="ECO:0000313" key="1">
    <source>
        <dbReference type="EMBL" id="AAP78386.1"/>
    </source>
</evidence>
<evidence type="ECO:0000313" key="2">
    <source>
        <dbReference type="Proteomes" id="UP000002495"/>
    </source>
</evidence>
<sequence length="43" mass="5189">MFVVLELCGVNLLFALNIETHLMYFTPQDSKSFMFYNDKQYYN</sequence>
<dbReference type="Proteomes" id="UP000002495">
    <property type="component" value="Chromosome"/>
</dbReference>
<name>Q7VF88_HELHP</name>
<dbReference type="EMBL" id="AE017125">
    <property type="protein sequence ID" value="AAP78386.1"/>
    <property type="molecule type" value="Genomic_DNA"/>
</dbReference>
<reference evidence="1 2" key="1">
    <citation type="journal article" date="2003" name="Proc. Natl. Acad. Sci. U.S.A.">
        <title>The complete genome sequence of the carcinogenic bacterium Helicobacter hepaticus.</title>
        <authorList>
            <person name="Suerbaum S."/>
            <person name="Josenhans C."/>
            <person name="Sterzenbach T."/>
            <person name="Drescher B."/>
            <person name="Brandt P."/>
            <person name="Bell M."/>
            <person name="Droege M."/>
            <person name="Fartmann B."/>
            <person name="Fischer H.-P."/>
            <person name="Ge Z."/>
            <person name="Hoerster A."/>
            <person name="Holland R."/>
            <person name="Klein K."/>
            <person name="Koenig J."/>
            <person name="Macko L."/>
            <person name="Mendz G.L."/>
            <person name="Nyakatura G."/>
            <person name="Schauer D.B."/>
            <person name="Shen Z."/>
            <person name="Weber J."/>
            <person name="Frosch M."/>
            <person name="Fox J.G."/>
        </authorList>
    </citation>
    <scope>NUCLEOTIDE SEQUENCE [LARGE SCALE GENOMIC DNA]</scope>
    <source>
        <strain evidence="2">ATCC 51449 / 3B1</strain>
    </source>
</reference>
<organism evidence="1 2">
    <name type="scientific">Helicobacter hepaticus (strain ATCC 51449 / 3B1)</name>
    <dbReference type="NCBI Taxonomy" id="235279"/>
    <lineage>
        <taxon>Bacteria</taxon>
        <taxon>Pseudomonadati</taxon>
        <taxon>Campylobacterota</taxon>
        <taxon>Epsilonproteobacteria</taxon>
        <taxon>Campylobacterales</taxon>
        <taxon>Helicobacteraceae</taxon>
        <taxon>Helicobacter</taxon>
    </lineage>
</organism>
<dbReference type="STRING" id="235279.HH_1789"/>
<protein>
    <submittedName>
        <fullName evidence="1">Uncharacterized protein</fullName>
    </submittedName>
</protein>
<gene>
    <name evidence="1" type="ordered locus">HH_1789</name>
</gene>
<accession>Q7VF88</accession>
<dbReference type="KEGG" id="hhe:HH_1789"/>